<evidence type="ECO:0008006" key="4">
    <source>
        <dbReference type="Google" id="ProtNLM"/>
    </source>
</evidence>
<accession>A0AAJ0HBI0</accession>
<keyword evidence="3" id="KW-1185">Reference proteome</keyword>
<dbReference type="AlphaFoldDB" id="A0AAJ0HBI0"/>
<name>A0AAJ0HBI0_9PEZI</name>
<protein>
    <recommendedName>
        <fullName evidence="4">AA1-like domain-containing protein</fullName>
    </recommendedName>
</protein>
<dbReference type="EMBL" id="JAUIQD010000006">
    <property type="protein sequence ID" value="KAK3346542.1"/>
    <property type="molecule type" value="Genomic_DNA"/>
</dbReference>
<keyword evidence="1" id="KW-0732">Signal</keyword>
<reference evidence="2" key="1">
    <citation type="journal article" date="2023" name="Mol. Phylogenet. Evol.">
        <title>Genome-scale phylogeny and comparative genomics of the fungal order Sordariales.</title>
        <authorList>
            <person name="Hensen N."/>
            <person name="Bonometti L."/>
            <person name="Westerberg I."/>
            <person name="Brannstrom I.O."/>
            <person name="Guillou S."/>
            <person name="Cros-Aarteil S."/>
            <person name="Calhoun S."/>
            <person name="Haridas S."/>
            <person name="Kuo A."/>
            <person name="Mondo S."/>
            <person name="Pangilinan J."/>
            <person name="Riley R."/>
            <person name="LaButti K."/>
            <person name="Andreopoulos B."/>
            <person name="Lipzen A."/>
            <person name="Chen C."/>
            <person name="Yan M."/>
            <person name="Daum C."/>
            <person name="Ng V."/>
            <person name="Clum A."/>
            <person name="Steindorff A."/>
            <person name="Ohm R.A."/>
            <person name="Martin F."/>
            <person name="Silar P."/>
            <person name="Natvig D.O."/>
            <person name="Lalanne C."/>
            <person name="Gautier V."/>
            <person name="Ament-Velasquez S.L."/>
            <person name="Kruys A."/>
            <person name="Hutchinson M.I."/>
            <person name="Powell A.J."/>
            <person name="Barry K."/>
            <person name="Miller A.N."/>
            <person name="Grigoriev I.V."/>
            <person name="Debuchy R."/>
            <person name="Gladieux P."/>
            <person name="Hiltunen Thoren M."/>
            <person name="Johannesson H."/>
        </authorList>
    </citation>
    <scope>NUCLEOTIDE SEQUENCE</scope>
    <source>
        <strain evidence="2">CBS 955.72</strain>
    </source>
</reference>
<dbReference type="Proteomes" id="UP001275084">
    <property type="component" value="Unassembled WGS sequence"/>
</dbReference>
<proteinExistence type="predicted"/>
<reference evidence="2" key="2">
    <citation type="submission" date="2023-06" db="EMBL/GenBank/DDBJ databases">
        <authorList>
            <consortium name="Lawrence Berkeley National Laboratory"/>
            <person name="Haridas S."/>
            <person name="Hensen N."/>
            <person name="Bonometti L."/>
            <person name="Westerberg I."/>
            <person name="Brannstrom I.O."/>
            <person name="Guillou S."/>
            <person name="Cros-Aarteil S."/>
            <person name="Calhoun S."/>
            <person name="Kuo A."/>
            <person name="Mondo S."/>
            <person name="Pangilinan J."/>
            <person name="Riley R."/>
            <person name="Labutti K."/>
            <person name="Andreopoulos B."/>
            <person name="Lipzen A."/>
            <person name="Chen C."/>
            <person name="Yanf M."/>
            <person name="Daum C."/>
            <person name="Ng V."/>
            <person name="Clum A."/>
            <person name="Steindorff A."/>
            <person name="Ohm R."/>
            <person name="Martin F."/>
            <person name="Silar P."/>
            <person name="Natvig D."/>
            <person name="Lalanne C."/>
            <person name="Gautier V."/>
            <person name="Ament-Velasquez S.L."/>
            <person name="Kruys A."/>
            <person name="Hutchinson M.I."/>
            <person name="Powell A.J."/>
            <person name="Barry K."/>
            <person name="Miller A.N."/>
            <person name="Grigoriev I.V."/>
            <person name="Debuchy R."/>
            <person name="Gladieux P."/>
            <person name="Thoren M.H."/>
            <person name="Johannesson H."/>
        </authorList>
    </citation>
    <scope>NUCLEOTIDE SEQUENCE</scope>
    <source>
        <strain evidence="2">CBS 955.72</strain>
    </source>
</reference>
<sequence length="216" mass="23083">MRGYFAHQPDLSISLFCPDPLTQYIPHRIAAQPPTMALFLLLSLAPLTSALPATTDCATSSLALKTLTLTTTQITRGSPFQNENTTVAFHLANPATGAAARCAASSTALTPNGLASDPYRWYECATEGAGTAEAATQVAATGTRFQYDGTLHFLTVNSSWVCLEAESGKPILFAASGWNALPLDWCVEDGAFARTCKQGKDGKVDFEVDVTVKRFR</sequence>
<feature type="chain" id="PRO_5042520335" description="AA1-like domain-containing protein" evidence="1">
    <location>
        <begin position="51"/>
        <end position="216"/>
    </location>
</feature>
<evidence type="ECO:0000313" key="2">
    <source>
        <dbReference type="EMBL" id="KAK3346542.1"/>
    </source>
</evidence>
<gene>
    <name evidence="2" type="ORF">B0T25DRAFT_280266</name>
</gene>
<feature type="signal peptide" evidence="1">
    <location>
        <begin position="1"/>
        <end position="50"/>
    </location>
</feature>
<evidence type="ECO:0000256" key="1">
    <source>
        <dbReference type="SAM" id="SignalP"/>
    </source>
</evidence>
<organism evidence="2 3">
    <name type="scientific">Lasiosphaeria hispida</name>
    <dbReference type="NCBI Taxonomy" id="260671"/>
    <lineage>
        <taxon>Eukaryota</taxon>
        <taxon>Fungi</taxon>
        <taxon>Dikarya</taxon>
        <taxon>Ascomycota</taxon>
        <taxon>Pezizomycotina</taxon>
        <taxon>Sordariomycetes</taxon>
        <taxon>Sordariomycetidae</taxon>
        <taxon>Sordariales</taxon>
        <taxon>Lasiosphaeriaceae</taxon>
        <taxon>Lasiosphaeria</taxon>
    </lineage>
</organism>
<evidence type="ECO:0000313" key="3">
    <source>
        <dbReference type="Proteomes" id="UP001275084"/>
    </source>
</evidence>
<comment type="caution">
    <text evidence="2">The sequence shown here is derived from an EMBL/GenBank/DDBJ whole genome shotgun (WGS) entry which is preliminary data.</text>
</comment>